<dbReference type="Proteomes" id="UP000522262">
    <property type="component" value="Unassembled WGS sequence"/>
</dbReference>
<evidence type="ECO:0000313" key="9">
    <source>
        <dbReference type="EMBL" id="KAF5533250.1"/>
    </source>
</evidence>
<dbReference type="Gene3D" id="3.20.20.80">
    <property type="entry name" value="Glycosidases"/>
    <property type="match status" value="1"/>
</dbReference>
<evidence type="ECO:0000256" key="1">
    <source>
        <dbReference type="ARBA" id="ARBA00004071"/>
    </source>
</evidence>
<feature type="chain" id="PRO_5034570103" description="alpha-L-fucosidase" evidence="7">
    <location>
        <begin position="18"/>
        <end position="626"/>
    </location>
</feature>
<dbReference type="AlphaFoldDB" id="A0A8H5I9W7"/>
<comment type="similarity">
    <text evidence="2">Belongs to the glycosyl hydrolase 29 family.</text>
</comment>
<dbReference type="InterPro" id="IPR000933">
    <property type="entry name" value="Glyco_hydro_29"/>
</dbReference>
<dbReference type="GO" id="GO:0006004">
    <property type="term" value="P:fucose metabolic process"/>
    <property type="evidence" value="ECO:0007669"/>
    <property type="project" value="InterPro"/>
</dbReference>
<evidence type="ECO:0000256" key="3">
    <source>
        <dbReference type="ARBA" id="ARBA00012662"/>
    </source>
</evidence>
<reference evidence="9 10" key="1">
    <citation type="submission" date="2020-05" db="EMBL/GenBank/DDBJ databases">
        <title>Identification and distribution of gene clusters putatively required for synthesis of sphingolipid metabolism inhibitors in phylogenetically diverse species of the filamentous fungus Fusarium.</title>
        <authorList>
            <person name="Kim H.-S."/>
            <person name="Busman M."/>
            <person name="Brown D.W."/>
            <person name="Divon H."/>
            <person name="Uhlig S."/>
            <person name="Proctor R.H."/>
        </authorList>
    </citation>
    <scope>NUCLEOTIDE SEQUENCE [LARGE SCALE GENOMIC DNA]</scope>
    <source>
        <strain evidence="9 10">NRRL 53147</strain>
    </source>
</reference>
<dbReference type="PANTHER" id="PTHR10030">
    <property type="entry name" value="ALPHA-L-FUCOSIDASE"/>
    <property type="match status" value="1"/>
</dbReference>
<feature type="domain" description="Glycoside hydrolase family 29 N-terminal" evidence="8">
    <location>
        <begin position="154"/>
        <end position="513"/>
    </location>
</feature>
<organism evidence="9 10">
    <name type="scientific">Fusarium mexicanum</name>
    <dbReference type="NCBI Taxonomy" id="751941"/>
    <lineage>
        <taxon>Eukaryota</taxon>
        <taxon>Fungi</taxon>
        <taxon>Dikarya</taxon>
        <taxon>Ascomycota</taxon>
        <taxon>Pezizomycotina</taxon>
        <taxon>Sordariomycetes</taxon>
        <taxon>Hypocreomycetidae</taxon>
        <taxon>Hypocreales</taxon>
        <taxon>Nectriaceae</taxon>
        <taxon>Fusarium</taxon>
        <taxon>Fusarium fujikuroi species complex</taxon>
    </lineage>
</organism>
<dbReference type="SMART" id="SM00812">
    <property type="entry name" value="Alpha_L_fucos"/>
    <property type="match status" value="1"/>
</dbReference>
<name>A0A8H5I9W7_9HYPO</name>
<keyword evidence="5" id="KW-0378">Hydrolase</keyword>
<proteinExistence type="inferred from homology"/>
<dbReference type="InterPro" id="IPR016286">
    <property type="entry name" value="FUC_metazoa-typ"/>
</dbReference>
<dbReference type="PANTHER" id="PTHR10030:SF37">
    <property type="entry name" value="ALPHA-L-FUCOSIDASE-RELATED"/>
    <property type="match status" value="1"/>
</dbReference>
<evidence type="ECO:0000256" key="4">
    <source>
        <dbReference type="ARBA" id="ARBA00022729"/>
    </source>
</evidence>
<dbReference type="GO" id="GO:0004560">
    <property type="term" value="F:alpha-L-fucosidase activity"/>
    <property type="evidence" value="ECO:0007669"/>
    <property type="project" value="UniProtKB-EC"/>
</dbReference>
<evidence type="ECO:0000256" key="5">
    <source>
        <dbReference type="ARBA" id="ARBA00022801"/>
    </source>
</evidence>
<evidence type="ECO:0000256" key="2">
    <source>
        <dbReference type="ARBA" id="ARBA00007951"/>
    </source>
</evidence>
<dbReference type="PRINTS" id="PR00741">
    <property type="entry name" value="GLHYDRLASE29"/>
</dbReference>
<dbReference type="GO" id="GO:0016139">
    <property type="term" value="P:glycoside catabolic process"/>
    <property type="evidence" value="ECO:0007669"/>
    <property type="project" value="TreeGrafter"/>
</dbReference>
<evidence type="ECO:0000256" key="7">
    <source>
        <dbReference type="SAM" id="SignalP"/>
    </source>
</evidence>
<dbReference type="EC" id="3.2.1.51" evidence="3"/>
<comment type="function">
    <text evidence="1">Alpha-L-fucosidase is responsible for hydrolyzing the alpha-1,6-linked fucose joined to the reducing-end N-acetylglucosamine of the carbohydrate moieties of glycoproteins.</text>
</comment>
<keyword evidence="10" id="KW-1185">Reference proteome</keyword>
<evidence type="ECO:0000256" key="6">
    <source>
        <dbReference type="ARBA" id="ARBA00023295"/>
    </source>
</evidence>
<evidence type="ECO:0000259" key="8">
    <source>
        <dbReference type="Pfam" id="PF01120"/>
    </source>
</evidence>
<feature type="signal peptide" evidence="7">
    <location>
        <begin position="1"/>
        <end position="17"/>
    </location>
</feature>
<keyword evidence="6" id="KW-0326">Glycosidase</keyword>
<dbReference type="EMBL" id="JAAOAM010000339">
    <property type="protein sequence ID" value="KAF5533250.1"/>
    <property type="molecule type" value="Genomic_DNA"/>
</dbReference>
<gene>
    <name evidence="9" type="ORF">FMEXI_11938</name>
</gene>
<dbReference type="Pfam" id="PF01120">
    <property type="entry name" value="Alpha_L_fucos"/>
    <property type="match status" value="1"/>
</dbReference>
<comment type="caution">
    <text evidence="9">The sequence shown here is derived from an EMBL/GenBank/DDBJ whole genome shotgun (WGS) entry which is preliminary data.</text>
</comment>
<keyword evidence="4 7" id="KW-0732">Signal</keyword>
<dbReference type="InterPro" id="IPR057739">
    <property type="entry name" value="Glyco_hydro_29_N"/>
</dbReference>
<dbReference type="InterPro" id="IPR017853">
    <property type="entry name" value="GH"/>
</dbReference>
<dbReference type="SUPFAM" id="SSF51445">
    <property type="entry name" value="(Trans)glycosidases"/>
    <property type="match status" value="1"/>
</dbReference>
<sequence length="626" mass="69561">MHRTLKVLFAVFGVASASLQTPENTAGHLDKRSARGYAPTLEIQNPVLTSKWVEGSDFVQVLELGIYNSHSTNYLTLADTLNVTLTSDSLELVQAATLTRLAPSQAAIVQIGVKNKPGTTRGSQCSGSVVATYGQAYGAKTTTKAFTGTCGIPDYQANENSIDFHWSPEWYNNAKFGIFIHWGIYSVPAYGSVKPNEDYAEWYGCRMHDPNYRTKTYQYHEATYGKNFNYDQFMSNFSDAGYDPKEWVDLFAAAGARYMVPVTKHHEGFALFDTSDKISKRSSMHYGPKRDLTGALLDAAAQYQPHIRRGTYFSMPEWFNPAYYQYRNSDSTWGGGCFGANDTNPYTGATVEYTGYVPVDDFVKDIQLPQMKELAYNYNTEIMWCDIGGPNNSTIFVSEWLNWARTQGRQITFNSRCGLNGDFSTPEYRTNGDTVVAKWETNRGMDPFSFGYNYQTPDDQYLNGNDIVQTLVDTVSKNGNFLLDIGPTHNGSIPQIMQNGLKDAGSWIIPHGEAIYDTRFWSKTPGTGNLRYTTTKDAFYIFYLTKPSSTLTISDPVPWLPGDTITALGGTANGTVIPTQRTSSGLVLQIPDAAISGDKIWSGYAYGVSTSQVHCLAKLLLRVVNK</sequence>
<protein>
    <recommendedName>
        <fullName evidence="3">alpha-L-fucosidase</fullName>
        <ecNumber evidence="3">3.2.1.51</ecNumber>
    </recommendedName>
</protein>
<evidence type="ECO:0000313" key="10">
    <source>
        <dbReference type="Proteomes" id="UP000522262"/>
    </source>
</evidence>
<accession>A0A8H5I9W7</accession>